<reference evidence="2 3" key="1">
    <citation type="submission" date="2016-02" db="EMBL/GenBank/DDBJ databases">
        <title>Genome analysis of coral dinoflagellate symbionts highlights evolutionary adaptations to a symbiotic lifestyle.</title>
        <authorList>
            <person name="Aranda M."/>
            <person name="Li Y."/>
            <person name="Liew Y.J."/>
            <person name="Baumgarten S."/>
            <person name="Simakov O."/>
            <person name="Wilson M."/>
            <person name="Piel J."/>
            <person name="Ashoor H."/>
            <person name="Bougouffa S."/>
            <person name="Bajic V.B."/>
            <person name="Ryu T."/>
            <person name="Ravasi T."/>
            <person name="Bayer T."/>
            <person name="Micklem G."/>
            <person name="Kim H."/>
            <person name="Bhak J."/>
            <person name="Lajeunesse T.C."/>
            <person name="Voolstra C.R."/>
        </authorList>
    </citation>
    <scope>NUCLEOTIDE SEQUENCE [LARGE SCALE GENOMIC DNA]</scope>
    <source>
        <strain evidence="2 3">CCMP2467</strain>
    </source>
</reference>
<evidence type="ECO:0000313" key="3">
    <source>
        <dbReference type="Proteomes" id="UP000186817"/>
    </source>
</evidence>
<feature type="region of interest" description="Disordered" evidence="1">
    <location>
        <begin position="149"/>
        <end position="177"/>
    </location>
</feature>
<proteinExistence type="predicted"/>
<accession>A0A1Q9EXC8</accession>
<gene>
    <name evidence="2" type="ORF">AK812_SmicGene3947</name>
</gene>
<evidence type="ECO:0000313" key="2">
    <source>
        <dbReference type="EMBL" id="OLQ12096.1"/>
    </source>
</evidence>
<keyword evidence="3" id="KW-1185">Reference proteome</keyword>
<dbReference type="Proteomes" id="UP000186817">
    <property type="component" value="Unassembled WGS sequence"/>
</dbReference>
<sequence length="177" mass="19003">MMPLVSALTSPDIAGAAAIVSLQAQTSGTLAFCCPLMSPPQPASESLESSPVSVFRGLCISDRARVHHYQTLDCLTLPSGYESTAYSWRFPGSPSSLRLSPEVWVSQNAAQAGMKKAVKDQRQSVACGGFTNEIQVHQLPTHLITRAQLREDRKRPRAQRTASECATGVPVSDHPVG</sequence>
<protein>
    <submittedName>
        <fullName evidence="2">Uncharacterized protein</fullName>
    </submittedName>
</protein>
<dbReference type="AlphaFoldDB" id="A0A1Q9EXC8"/>
<organism evidence="2 3">
    <name type="scientific">Symbiodinium microadriaticum</name>
    <name type="common">Dinoflagellate</name>
    <name type="synonym">Zooxanthella microadriatica</name>
    <dbReference type="NCBI Taxonomy" id="2951"/>
    <lineage>
        <taxon>Eukaryota</taxon>
        <taxon>Sar</taxon>
        <taxon>Alveolata</taxon>
        <taxon>Dinophyceae</taxon>
        <taxon>Suessiales</taxon>
        <taxon>Symbiodiniaceae</taxon>
        <taxon>Symbiodinium</taxon>
    </lineage>
</organism>
<name>A0A1Q9EXC8_SYMMI</name>
<evidence type="ECO:0000256" key="1">
    <source>
        <dbReference type="SAM" id="MobiDB-lite"/>
    </source>
</evidence>
<comment type="caution">
    <text evidence="2">The sequence shown here is derived from an EMBL/GenBank/DDBJ whole genome shotgun (WGS) entry which is preliminary data.</text>
</comment>
<dbReference type="EMBL" id="LSRX01000048">
    <property type="protein sequence ID" value="OLQ12096.1"/>
    <property type="molecule type" value="Genomic_DNA"/>
</dbReference>